<proteinExistence type="predicted"/>
<gene>
    <name evidence="1" type="ORF">Loa_02005</name>
</gene>
<name>W0BGI8_9GAMM</name>
<dbReference type="KEGG" id="lok:Loa_02005"/>
<reference evidence="1 2" key="1">
    <citation type="journal article" date="2013" name="Int. J. Med. Microbiol.">
        <title>Legionella oakridgensis ATCC 33761 genome sequence and phenotypic characterization reveals its replication capacity in amoebae.</title>
        <authorList>
            <person name="Brzuszkiewicz E."/>
            <person name="Schulz T."/>
            <person name="Rydzewski K."/>
            <person name="Daniel R."/>
            <person name="Gillmaier N."/>
            <person name="Dittmann C."/>
            <person name="Holland G."/>
            <person name="Schunder E."/>
            <person name="Lautner M."/>
            <person name="Eisenreich W."/>
            <person name="Luck C."/>
            <person name="Heuner K."/>
        </authorList>
    </citation>
    <scope>NUCLEOTIDE SEQUENCE [LARGE SCALE GENOMIC DNA]</scope>
    <source>
        <strain>OR-10</strain>
        <strain evidence="2">ATCC 33761</strain>
    </source>
</reference>
<dbReference type="AlphaFoldDB" id="W0BGI8"/>
<evidence type="ECO:0000313" key="1">
    <source>
        <dbReference type="EMBL" id="AHE67549.1"/>
    </source>
</evidence>
<protein>
    <submittedName>
        <fullName evidence="1">Uncharacterized protein</fullName>
    </submittedName>
</protein>
<dbReference type="HOGENOM" id="CLU_3397191_0_0_6"/>
<dbReference type="EMBL" id="CP004006">
    <property type="protein sequence ID" value="AHE67549.1"/>
    <property type="molecule type" value="Genomic_DNA"/>
</dbReference>
<keyword evidence="2" id="KW-1185">Reference proteome</keyword>
<sequence>MIAEADMDKESWQRTVVVEATEQRLLMLVPQ</sequence>
<accession>W0BGI8</accession>
<dbReference type="Proteomes" id="UP000018838">
    <property type="component" value="Chromosome"/>
</dbReference>
<organism evidence="1 2">
    <name type="scientific">Legionella oakridgensis ATCC 33761 = DSM 21215</name>
    <dbReference type="NCBI Taxonomy" id="1268635"/>
    <lineage>
        <taxon>Bacteria</taxon>
        <taxon>Pseudomonadati</taxon>
        <taxon>Pseudomonadota</taxon>
        <taxon>Gammaproteobacteria</taxon>
        <taxon>Legionellales</taxon>
        <taxon>Legionellaceae</taxon>
        <taxon>Legionella</taxon>
    </lineage>
</organism>
<evidence type="ECO:0000313" key="2">
    <source>
        <dbReference type="Proteomes" id="UP000018838"/>
    </source>
</evidence>
<dbReference type="STRING" id="1268635.Loa_02005"/>